<keyword evidence="2" id="KW-0472">Membrane</keyword>
<feature type="coiled-coil region" evidence="1">
    <location>
        <begin position="761"/>
        <end position="797"/>
    </location>
</feature>
<feature type="domain" description="HTH luxR-type" evidence="3">
    <location>
        <begin position="873"/>
        <end position="930"/>
    </location>
</feature>
<dbReference type="Gene3D" id="1.10.10.10">
    <property type="entry name" value="Winged helix-like DNA-binding domain superfamily/Winged helix DNA-binding domain"/>
    <property type="match status" value="1"/>
</dbReference>
<sequence>MQKKNLLFLINIFLIVTTTLSQEVPPINIFSTEDYGAENQNWGVSQANNKFIYVANNEGLLEFNGETWELYPTPNETIMRSVKCFNERIYTGFYMDFGFWTKNDFGLLEYTSIVKKNKIEMLEDEQIWEISELDGWMIFKSLQRIYLYNLKTKLLKVINATKSITKLSKVENTIYFQELEKGIFMIENGNPKLISEDDILKNNKVIDIFLKDSKLFFLTQKKGFFYLENQKVKRWNIDADSILFNKTIYSSKKLRNGNIVLGTISNGFIKIHKNGEIIYQINQGLGLSNNTVLSIFEDIDDNIWLGLDNGINTINLKSPFKLFVKKTNFWGTIYASKVFNNHLYLGTNQGLYYKKIDSEGDFEFMDNTQGQVWNLQEIDETLFCSHDSGTFIITNNKANLICEIEGNWSLQKINESTILQGNYDGLYVLKKRNNSWYLSHKVEGFSNSSRYFLLIGDNKILVNHEYKGVFKLQLDKELKKVIKLEKDESVEKGIHSSLIEYNNELLYSCKKGIYIYNKTKDSFEIDTTYSKLMPENHFLSAKLIFDKTYNKLWSFTKDDIRYIAPGKLSDKPDLNIIPIKGSIHKGASGYENIIHLKDRKYLIGTSNGYLTVNLNLIKEPSDFEVSINKVLSNELDNQQKSVNIKKEITFKDNENNIEFFYSVPNFNKVSSVKYQYKLVGLNEKWSKKSDKSSFLFENLLPGEYHFKVRSFIDGKYSTNIAECTFTIGKPWYLSNFLKFLYLALAVTVLIFLHLASRRYYKKQKQDVLERAQKELELKELENKQKIIKLNNDKLRSDIESKNRELATSTMSIIKKNEFLNTIKAELLSRGKENIDKVIKIIDKNLNNTDDWKLFQEAFNNADKNFLKKIKTKHPELTPNDLRLCAYLRLNLSSKEIAPLLNISPRSVEVKRYRLRKKMNLSHNANLTNYIIEI</sequence>
<dbReference type="SUPFAM" id="SSF46894">
    <property type="entry name" value="C-terminal effector domain of the bipartite response regulators"/>
    <property type="match status" value="1"/>
</dbReference>
<evidence type="ECO:0000256" key="2">
    <source>
        <dbReference type="SAM" id="Phobius"/>
    </source>
</evidence>
<dbReference type="OrthoDB" id="1090267at2"/>
<dbReference type="InterPro" id="IPR036388">
    <property type="entry name" value="WH-like_DNA-bd_sf"/>
</dbReference>
<evidence type="ECO:0000313" key="4">
    <source>
        <dbReference type="EMBL" id="PQJ78716.1"/>
    </source>
</evidence>
<keyword evidence="5" id="KW-1185">Reference proteome</keyword>
<evidence type="ECO:0000313" key="5">
    <source>
        <dbReference type="Proteomes" id="UP000238882"/>
    </source>
</evidence>
<dbReference type="GO" id="GO:0003677">
    <property type="term" value="F:DNA binding"/>
    <property type="evidence" value="ECO:0007669"/>
    <property type="project" value="InterPro"/>
</dbReference>
<organism evidence="4 5">
    <name type="scientific">Polaribacter porphyrae</name>
    <dbReference type="NCBI Taxonomy" id="1137780"/>
    <lineage>
        <taxon>Bacteria</taxon>
        <taxon>Pseudomonadati</taxon>
        <taxon>Bacteroidota</taxon>
        <taxon>Flavobacteriia</taxon>
        <taxon>Flavobacteriales</taxon>
        <taxon>Flavobacteriaceae</taxon>
    </lineage>
</organism>
<dbReference type="InterPro" id="IPR011123">
    <property type="entry name" value="Y_Y_Y"/>
</dbReference>
<dbReference type="AlphaFoldDB" id="A0A2S7WMN2"/>
<evidence type="ECO:0000259" key="3">
    <source>
        <dbReference type="SMART" id="SM00421"/>
    </source>
</evidence>
<name>A0A2S7WMN2_9FLAO</name>
<dbReference type="Gene3D" id="2.60.40.10">
    <property type="entry name" value="Immunoglobulins"/>
    <property type="match status" value="1"/>
</dbReference>
<dbReference type="SUPFAM" id="SSF63829">
    <property type="entry name" value="Calcium-dependent phosphotriesterase"/>
    <property type="match status" value="1"/>
</dbReference>
<dbReference type="SMART" id="SM00421">
    <property type="entry name" value="HTH_LUXR"/>
    <property type="match status" value="1"/>
</dbReference>
<dbReference type="InterPro" id="IPR013783">
    <property type="entry name" value="Ig-like_fold"/>
</dbReference>
<keyword evidence="2" id="KW-1133">Transmembrane helix</keyword>
<dbReference type="InterPro" id="IPR015943">
    <property type="entry name" value="WD40/YVTN_repeat-like_dom_sf"/>
</dbReference>
<keyword evidence="1" id="KW-0175">Coiled coil</keyword>
<dbReference type="Pfam" id="PF00196">
    <property type="entry name" value="GerE"/>
    <property type="match status" value="1"/>
</dbReference>
<feature type="transmembrane region" description="Helical" evidence="2">
    <location>
        <begin position="736"/>
        <end position="755"/>
    </location>
</feature>
<dbReference type="InterPro" id="IPR000792">
    <property type="entry name" value="Tscrpt_reg_LuxR_C"/>
</dbReference>
<gene>
    <name evidence="4" type="ORF">BTO18_05735</name>
</gene>
<proteinExistence type="predicted"/>
<dbReference type="InterPro" id="IPR016032">
    <property type="entry name" value="Sig_transdc_resp-reg_C-effctor"/>
</dbReference>
<evidence type="ECO:0000256" key="1">
    <source>
        <dbReference type="SAM" id="Coils"/>
    </source>
</evidence>
<dbReference type="Pfam" id="PF07495">
    <property type="entry name" value="Y_Y_Y"/>
    <property type="match status" value="1"/>
</dbReference>
<dbReference type="EMBL" id="MSCN01000001">
    <property type="protein sequence ID" value="PQJ78716.1"/>
    <property type="molecule type" value="Genomic_DNA"/>
</dbReference>
<accession>A0A2S7WMN2</accession>
<keyword evidence="2" id="KW-0812">Transmembrane</keyword>
<dbReference type="Pfam" id="PF07494">
    <property type="entry name" value="Reg_prop"/>
    <property type="match status" value="1"/>
</dbReference>
<protein>
    <submittedName>
        <fullName evidence="4">LuxR family transcriptional regulator</fullName>
    </submittedName>
</protein>
<dbReference type="Proteomes" id="UP000238882">
    <property type="component" value="Unassembled WGS sequence"/>
</dbReference>
<dbReference type="InterPro" id="IPR011110">
    <property type="entry name" value="Reg_prop"/>
</dbReference>
<dbReference type="RefSeq" id="WP_105015309.1">
    <property type="nucleotide sequence ID" value="NZ_MSCN01000001.1"/>
</dbReference>
<comment type="caution">
    <text evidence="4">The sequence shown here is derived from an EMBL/GenBank/DDBJ whole genome shotgun (WGS) entry which is preliminary data.</text>
</comment>
<reference evidence="4 5" key="1">
    <citation type="submission" date="2016-12" db="EMBL/GenBank/DDBJ databases">
        <title>Trade-off between light-utilization and light-protection in marine flavobacteria.</title>
        <authorList>
            <person name="Kumagai Y."/>
            <person name="Yoshizawa S."/>
            <person name="Kogure K."/>
            <person name="Iwasaki W."/>
        </authorList>
    </citation>
    <scope>NUCLEOTIDE SEQUENCE [LARGE SCALE GENOMIC DNA]</scope>
    <source>
        <strain evidence="4 5">NBRC 108759</strain>
    </source>
</reference>
<dbReference type="GO" id="GO:0006355">
    <property type="term" value="P:regulation of DNA-templated transcription"/>
    <property type="evidence" value="ECO:0007669"/>
    <property type="project" value="InterPro"/>
</dbReference>
<dbReference type="Gene3D" id="2.130.10.10">
    <property type="entry name" value="YVTN repeat-like/Quinoprotein amine dehydrogenase"/>
    <property type="match status" value="1"/>
</dbReference>